<dbReference type="Proteomes" id="UP000283530">
    <property type="component" value="Unassembled WGS sequence"/>
</dbReference>
<name>A0A3S4NCA2_9MAGN</name>
<dbReference type="PANTHER" id="PTHR47186:SF14">
    <property type="entry name" value="PROTEIN KINASE DOMAIN-CONTAINING PROTEIN"/>
    <property type="match status" value="1"/>
</dbReference>
<keyword evidence="4" id="KW-1185">Reference proteome</keyword>
<evidence type="ECO:0000313" key="3">
    <source>
        <dbReference type="EMBL" id="RWR75281.1"/>
    </source>
</evidence>
<dbReference type="SUPFAM" id="SSF52047">
    <property type="entry name" value="RNI-like"/>
    <property type="match status" value="1"/>
</dbReference>
<dbReference type="InterPro" id="IPR055414">
    <property type="entry name" value="LRR_R13L4/SHOC2-like"/>
</dbReference>
<reference evidence="3 4" key="1">
    <citation type="journal article" date="2019" name="Nat. Plants">
        <title>Stout camphor tree genome fills gaps in understanding of flowering plant genome evolution.</title>
        <authorList>
            <person name="Chaw S.M."/>
            <person name="Liu Y.C."/>
            <person name="Wu Y.W."/>
            <person name="Wang H.Y."/>
            <person name="Lin C.I."/>
            <person name="Wu C.S."/>
            <person name="Ke H.M."/>
            <person name="Chang L.Y."/>
            <person name="Hsu C.Y."/>
            <person name="Yang H.T."/>
            <person name="Sudianto E."/>
            <person name="Hsu M.H."/>
            <person name="Wu K.P."/>
            <person name="Wang L.N."/>
            <person name="Leebens-Mack J.H."/>
            <person name="Tsai I.J."/>
        </authorList>
    </citation>
    <scope>NUCLEOTIDE SEQUENCE [LARGE SCALE GENOMIC DNA]</scope>
    <source>
        <strain evidence="4">cv. Chaw 1501</strain>
        <tissue evidence="3">Young leaves</tissue>
    </source>
</reference>
<evidence type="ECO:0000313" key="4">
    <source>
        <dbReference type="Proteomes" id="UP000283530"/>
    </source>
</evidence>
<dbReference type="EMBL" id="QPKB01000002">
    <property type="protein sequence ID" value="RWR75281.1"/>
    <property type="molecule type" value="Genomic_DNA"/>
</dbReference>
<evidence type="ECO:0000256" key="1">
    <source>
        <dbReference type="ARBA" id="ARBA00022737"/>
    </source>
</evidence>
<dbReference type="PANTHER" id="PTHR47186">
    <property type="entry name" value="LEUCINE-RICH REPEAT-CONTAINING PROTEIN 57"/>
    <property type="match status" value="1"/>
</dbReference>
<evidence type="ECO:0000259" key="2">
    <source>
        <dbReference type="Pfam" id="PF23598"/>
    </source>
</evidence>
<dbReference type="Gene3D" id="3.80.10.10">
    <property type="entry name" value="Ribonuclease Inhibitor"/>
    <property type="match status" value="1"/>
</dbReference>
<sequence length="161" mass="18467">MDEDEDEDEDGETDIDASISVQIYEKLKDKRFLLVLGECHNLKVMHEECFELMDRLRVLDLSGTEIDSLPWSVFKLYNLQQLLLRGCRALKSLPSSLSDSVNLEKLNLRGCISLKTGVSPQSLQNLTSLEELDLSECEQLEDIRVASFHDILPKLRRSQNR</sequence>
<comment type="caution">
    <text evidence="3">The sequence shown here is derived from an EMBL/GenBank/DDBJ whole genome shotgun (WGS) entry which is preliminary data.</text>
</comment>
<proteinExistence type="predicted"/>
<accession>A0A3S4NCA2</accession>
<dbReference type="AlphaFoldDB" id="A0A3S4NCA2"/>
<organism evidence="3 4">
    <name type="scientific">Cinnamomum micranthum f. kanehirae</name>
    <dbReference type="NCBI Taxonomy" id="337451"/>
    <lineage>
        <taxon>Eukaryota</taxon>
        <taxon>Viridiplantae</taxon>
        <taxon>Streptophyta</taxon>
        <taxon>Embryophyta</taxon>
        <taxon>Tracheophyta</taxon>
        <taxon>Spermatophyta</taxon>
        <taxon>Magnoliopsida</taxon>
        <taxon>Magnoliidae</taxon>
        <taxon>Laurales</taxon>
        <taxon>Lauraceae</taxon>
        <taxon>Cinnamomum</taxon>
    </lineage>
</organism>
<dbReference type="Pfam" id="PF23598">
    <property type="entry name" value="LRR_14"/>
    <property type="match status" value="1"/>
</dbReference>
<gene>
    <name evidence="3" type="ORF">CKAN_00365700</name>
</gene>
<dbReference type="InterPro" id="IPR032675">
    <property type="entry name" value="LRR_dom_sf"/>
</dbReference>
<keyword evidence="1" id="KW-0677">Repeat</keyword>
<dbReference type="OrthoDB" id="122245at2759"/>
<protein>
    <recommendedName>
        <fullName evidence="2">Disease resistance R13L4/SHOC-2-like LRR domain-containing protein</fullName>
    </recommendedName>
</protein>
<feature type="domain" description="Disease resistance R13L4/SHOC-2-like LRR" evidence="2">
    <location>
        <begin position="34"/>
        <end position="139"/>
    </location>
</feature>